<protein>
    <submittedName>
        <fullName evidence="2">Uncharacterized protein</fullName>
    </submittedName>
</protein>
<dbReference type="OrthoDB" id="496335at2759"/>
<feature type="compositionally biased region" description="Low complexity" evidence="1">
    <location>
        <begin position="594"/>
        <end position="614"/>
    </location>
</feature>
<accession>A0A8J4CCF6</accession>
<evidence type="ECO:0000256" key="1">
    <source>
        <dbReference type="SAM" id="MobiDB-lite"/>
    </source>
</evidence>
<dbReference type="GO" id="GO:0009507">
    <property type="term" value="C:chloroplast"/>
    <property type="evidence" value="ECO:0007669"/>
    <property type="project" value="TreeGrafter"/>
</dbReference>
<dbReference type="SUPFAM" id="SSF52821">
    <property type="entry name" value="Rhodanese/Cell cycle control phosphatase"/>
    <property type="match status" value="1"/>
</dbReference>
<dbReference type="CDD" id="cd00158">
    <property type="entry name" value="RHOD"/>
    <property type="match status" value="1"/>
</dbReference>
<dbReference type="InterPro" id="IPR001763">
    <property type="entry name" value="Rhodanese-like_dom"/>
</dbReference>
<dbReference type="Gene3D" id="3.40.250.10">
    <property type="entry name" value="Rhodanese-like domain"/>
    <property type="match status" value="1"/>
</dbReference>
<dbReference type="Proteomes" id="UP000722791">
    <property type="component" value="Unassembled WGS sequence"/>
</dbReference>
<reference evidence="2" key="1">
    <citation type="journal article" date="2021" name="Proc. Natl. Acad. Sci. U.S.A.">
        <title>Three genomes in the algal genus Volvox reveal the fate of a haploid sex-determining region after a transition to homothallism.</title>
        <authorList>
            <person name="Yamamoto K."/>
            <person name="Hamaji T."/>
            <person name="Kawai-Toyooka H."/>
            <person name="Matsuzaki R."/>
            <person name="Takahashi F."/>
            <person name="Nishimura Y."/>
            <person name="Kawachi M."/>
            <person name="Noguchi H."/>
            <person name="Minakuchi Y."/>
            <person name="Umen J.G."/>
            <person name="Toyoda A."/>
            <person name="Nozaki H."/>
        </authorList>
    </citation>
    <scope>NUCLEOTIDE SEQUENCE</scope>
    <source>
        <strain evidence="2">NIES-3785</strain>
    </source>
</reference>
<evidence type="ECO:0000313" key="2">
    <source>
        <dbReference type="EMBL" id="GIM02824.1"/>
    </source>
</evidence>
<proteinExistence type="predicted"/>
<name>A0A8J4CCF6_9CHLO</name>
<dbReference type="InterPro" id="IPR036873">
    <property type="entry name" value="Rhodanese-like_dom_sf"/>
</dbReference>
<dbReference type="Pfam" id="PF00581">
    <property type="entry name" value="Rhodanese"/>
    <property type="match status" value="1"/>
</dbReference>
<dbReference type="AlphaFoldDB" id="A0A8J4CCF6"/>
<dbReference type="PROSITE" id="PS50206">
    <property type="entry name" value="RHODANESE_3"/>
    <property type="match status" value="1"/>
</dbReference>
<evidence type="ECO:0000313" key="3">
    <source>
        <dbReference type="Proteomes" id="UP000722791"/>
    </source>
</evidence>
<feature type="region of interest" description="Disordered" evidence="1">
    <location>
        <begin position="569"/>
        <end position="634"/>
    </location>
</feature>
<feature type="compositionally biased region" description="Polar residues" evidence="1">
    <location>
        <begin position="579"/>
        <end position="592"/>
    </location>
</feature>
<dbReference type="SMART" id="SM00450">
    <property type="entry name" value="RHOD"/>
    <property type="match status" value="1"/>
</dbReference>
<feature type="compositionally biased region" description="Low complexity" evidence="1">
    <location>
        <begin position="622"/>
        <end position="634"/>
    </location>
</feature>
<dbReference type="EMBL" id="BNCQ01000012">
    <property type="protein sequence ID" value="GIM02824.1"/>
    <property type="molecule type" value="Genomic_DNA"/>
</dbReference>
<organism evidence="2 3">
    <name type="scientific">Volvox reticuliferus</name>
    <dbReference type="NCBI Taxonomy" id="1737510"/>
    <lineage>
        <taxon>Eukaryota</taxon>
        <taxon>Viridiplantae</taxon>
        <taxon>Chlorophyta</taxon>
        <taxon>core chlorophytes</taxon>
        <taxon>Chlorophyceae</taxon>
        <taxon>CS clade</taxon>
        <taxon>Chlamydomonadales</taxon>
        <taxon>Volvocaceae</taxon>
        <taxon>Volvox</taxon>
    </lineage>
</organism>
<sequence length="634" mass="64220">MHPTLASAGAQRAVCKPLRPTTSQRALIAARSCASAPETATSREHLALAVASFLTSTIVAVSSASPAFADEAVAVTISSASVENALALDAVIDGVDVVDASAKVEVAGVVEAPPPATPFSEPGASSPESPVLEVVDAQSEELPALRTAVEAEEVNATASAAIPSIADEPAIEEVLTAATSSPTDAAVPSTDLLQVDLKPQTEAEAVLPEEAEAVVVAAPEVVAAEAVPEVTAVTVSGSEATELTSLQPVEAVLAEQPAPVDDLTVVAAVEAGAEGGAAEGTVVAAADPVEVAPAEVVVPVLAAAEGVTEEVEVPSLSAVVEAVVPELPPVPEPTVMAGATEAAAAAATDVVSPSSVLPSGGLDLQALFAGATAAASSGEGPSAETLTYGVLGATAVSFIATFFVAPRFKEEFKEPVDWREMYGVLAAKGVKTVTPAEAYAKAKKGAVILDVRLADSYARRAAAPSVNVPLYRPIADWDLASIIRRAGFAFFGIFGTELNENFIAEVAAKVPKSKEVIVMCETGGTIDNRPGTQFGFQSRSLKALYYLQQAGYGKVLHMKGGLGDWQRGGLPLTDGANDATPQQQRSAATQSGRRAGTSSNGTTAGTGRGTSSARVAAKEVELVSSSALSSRSRK</sequence>
<dbReference type="PANTHER" id="PTHR44920">
    <property type="entry name" value="RHODANESE-LIKE DOMAIN-CONTAINING PROTEIN 14, CHLOROPLASTIC-RELATED"/>
    <property type="match status" value="1"/>
</dbReference>
<dbReference type="PANTHER" id="PTHR44920:SF2">
    <property type="entry name" value="RHODANESE DOMAIN-CONTAINING PROTEIN"/>
    <property type="match status" value="1"/>
</dbReference>
<dbReference type="InterPro" id="IPR043186">
    <property type="entry name" value="Str14"/>
</dbReference>
<gene>
    <name evidence="2" type="ORF">Vretimale_7663</name>
</gene>
<comment type="caution">
    <text evidence="2">The sequence shown here is derived from an EMBL/GenBank/DDBJ whole genome shotgun (WGS) entry which is preliminary data.</text>
</comment>